<sequence length="91" mass="9783">MPLLSFLAAVAREHIGGRLTRGPCRAVLPALRSLHSGTAPWGRTKPRPPSHTLKRVSIAGHRFGVMKDKLKCVALTGILVGIEYINASTTT</sequence>
<evidence type="ECO:0000313" key="1">
    <source>
        <dbReference type="EMBL" id="KAF8768132.1"/>
    </source>
</evidence>
<dbReference type="Proteomes" id="UP000807504">
    <property type="component" value="Unassembled WGS sequence"/>
</dbReference>
<comment type="caution">
    <text evidence="1">The sequence shown here is derived from an EMBL/GenBank/DDBJ whole genome shotgun (WGS) entry which is preliminary data.</text>
</comment>
<protein>
    <submittedName>
        <fullName evidence="1">Uncharacterized protein</fullName>
    </submittedName>
</protein>
<proteinExistence type="predicted"/>
<organism evidence="1 2">
    <name type="scientific">Argiope bruennichi</name>
    <name type="common">Wasp spider</name>
    <name type="synonym">Aranea bruennichi</name>
    <dbReference type="NCBI Taxonomy" id="94029"/>
    <lineage>
        <taxon>Eukaryota</taxon>
        <taxon>Metazoa</taxon>
        <taxon>Ecdysozoa</taxon>
        <taxon>Arthropoda</taxon>
        <taxon>Chelicerata</taxon>
        <taxon>Arachnida</taxon>
        <taxon>Araneae</taxon>
        <taxon>Araneomorphae</taxon>
        <taxon>Entelegynae</taxon>
        <taxon>Araneoidea</taxon>
        <taxon>Araneidae</taxon>
        <taxon>Argiope</taxon>
    </lineage>
</organism>
<accession>A0A8T0EBB3</accession>
<dbReference type="AlphaFoldDB" id="A0A8T0EBB3"/>
<reference evidence="1" key="1">
    <citation type="journal article" date="2020" name="bioRxiv">
        <title>Chromosome-level reference genome of the European wasp spider Argiope bruennichi: a resource for studies on range expansion and evolutionary adaptation.</title>
        <authorList>
            <person name="Sheffer M.M."/>
            <person name="Hoppe A."/>
            <person name="Krehenwinkel H."/>
            <person name="Uhl G."/>
            <person name="Kuss A.W."/>
            <person name="Jensen L."/>
            <person name="Jensen C."/>
            <person name="Gillespie R.G."/>
            <person name="Hoff K.J."/>
            <person name="Prost S."/>
        </authorList>
    </citation>
    <scope>NUCLEOTIDE SEQUENCE</scope>
</reference>
<keyword evidence="2" id="KW-1185">Reference proteome</keyword>
<gene>
    <name evidence="1" type="ORF">HNY73_020983</name>
</gene>
<evidence type="ECO:0000313" key="2">
    <source>
        <dbReference type="Proteomes" id="UP000807504"/>
    </source>
</evidence>
<name>A0A8T0EBB3_ARGBR</name>
<dbReference type="EMBL" id="JABXBU010002230">
    <property type="protein sequence ID" value="KAF8768132.1"/>
    <property type="molecule type" value="Genomic_DNA"/>
</dbReference>
<reference evidence="1" key="2">
    <citation type="submission" date="2020-06" db="EMBL/GenBank/DDBJ databases">
        <authorList>
            <person name="Sheffer M."/>
        </authorList>
    </citation>
    <scope>NUCLEOTIDE SEQUENCE</scope>
</reference>